<evidence type="ECO:0000259" key="2">
    <source>
        <dbReference type="Pfam" id="PF00899"/>
    </source>
</evidence>
<dbReference type="SUPFAM" id="SSF69572">
    <property type="entry name" value="Activating enzymes of the ubiquitin-like proteins"/>
    <property type="match status" value="1"/>
</dbReference>
<reference evidence="3 4" key="1">
    <citation type="submission" date="2018-04" db="EMBL/GenBank/DDBJ databases">
        <title>Genomic Encyclopedia of Type Strains, Phase IV (KMG-IV): sequencing the most valuable type-strain genomes for metagenomic binning, comparative biology and taxonomic classification.</title>
        <authorList>
            <person name="Goeker M."/>
        </authorList>
    </citation>
    <scope>NUCLEOTIDE SEQUENCE [LARGE SCALE GENOMIC DNA]</scope>
    <source>
        <strain evidence="3 4">DSM 26588</strain>
    </source>
</reference>
<name>A0A2U1CC33_9FIRM</name>
<dbReference type="OrthoDB" id="9804150at2"/>
<dbReference type="PANTHER" id="PTHR43267">
    <property type="entry name" value="TRNA THREONYLCARBAMOYLADENOSINE DEHYDRATASE"/>
    <property type="match status" value="1"/>
</dbReference>
<dbReference type="RefSeq" id="WP_075704165.1">
    <property type="nucleotide sequence ID" value="NZ_CAUFHD010000020.1"/>
</dbReference>
<feature type="domain" description="THIF-type NAD/FAD binding fold" evidence="2">
    <location>
        <begin position="11"/>
        <end position="150"/>
    </location>
</feature>
<dbReference type="InterPro" id="IPR045886">
    <property type="entry name" value="ThiF/MoeB/HesA"/>
</dbReference>
<dbReference type="InterPro" id="IPR000594">
    <property type="entry name" value="ThiF_NAD_FAD-bd"/>
</dbReference>
<evidence type="ECO:0000256" key="1">
    <source>
        <dbReference type="SAM" id="MobiDB-lite"/>
    </source>
</evidence>
<protein>
    <submittedName>
        <fullName evidence="3">tRNA A37 threonylcarbamoyladenosine dehydratase</fullName>
    </submittedName>
</protein>
<dbReference type="GO" id="GO:0061503">
    <property type="term" value="F:tRNA threonylcarbamoyladenosine dehydratase"/>
    <property type="evidence" value="ECO:0007669"/>
    <property type="project" value="TreeGrafter"/>
</dbReference>
<feature type="region of interest" description="Disordered" evidence="1">
    <location>
        <begin position="188"/>
        <end position="210"/>
    </location>
</feature>
<evidence type="ECO:0000313" key="3">
    <source>
        <dbReference type="EMBL" id="PVY58478.1"/>
    </source>
</evidence>
<dbReference type="CDD" id="cd00755">
    <property type="entry name" value="YgdL_like"/>
    <property type="match status" value="1"/>
</dbReference>
<dbReference type="InterPro" id="IPR035985">
    <property type="entry name" value="Ubiquitin-activating_enz"/>
</dbReference>
<dbReference type="AlphaFoldDB" id="A0A2U1CC33"/>
<dbReference type="PANTHER" id="PTHR43267:SF1">
    <property type="entry name" value="TRNA THREONYLCARBAMOYLADENOSINE DEHYDRATASE"/>
    <property type="match status" value="1"/>
</dbReference>
<dbReference type="GO" id="GO:0061504">
    <property type="term" value="P:cyclic threonylcarbamoyladenosine biosynthetic process"/>
    <property type="evidence" value="ECO:0007669"/>
    <property type="project" value="TreeGrafter"/>
</dbReference>
<gene>
    <name evidence="3" type="ORF">C7373_10471</name>
</gene>
<dbReference type="Gene3D" id="3.40.50.720">
    <property type="entry name" value="NAD(P)-binding Rossmann-like Domain"/>
    <property type="match status" value="1"/>
</dbReference>
<proteinExistence type="predicted"/>
<comment type="caution">
    <text evidence="3">The sequence shown here is derived from an EMBL/GenBank/DDBJ whole genome shotgun (WGS) entry which is preliminary data.</text>
</comment>
<dbReference type="GeneID" id="93228819"/>
<evidence type="ECO:0000313" key="4">
    <source>
        <dbReference type="Proteomes" id="UP000245778"/>
    </source>
</evidence>
<dbReference type="Proteomes" id="UP000245778">
    <property type="component" value="Unassembled WGS sequence"/>
</dbReference>
<dbReference type="GO" id="GO:0008641">
    <property type="term" value="F:ubiquitin-like modifier activating enzyme activity"/>
    <property type="evidence" value="ECO:0007669"/>
    <property type="project" value="InterPro"/>
</dbReference>
<organism evidence="3 4">
    <name type="scientific">Intestinimonas butyriciproducens</name>
    <dbReference type="NCBI Taxonomy" id="1297617"/>
    <lineage>
        <taxon>Bacteria</taxon>
        <taxon>Bacillati</taxon>
        <taxon>Bacillota</taxon>
        <taxon>Clostridia</taxon>
        <taxon>Eubacteriales</taxon>
        <taxon>Intestinimonas</taxon>
    </lineage>
</organism>
<dbReference type="EMBL" id="QEKK01000004">
    <property type="protein sequence ID" value="PVY58478.1"/>
    <property type="molecule type" value="Genomic_DNA"/>
</dbReference>
<sequence length="237" mass="25753">MDDRFLRIQMLLGSPAMERLAEVHVCVLGLGGVGSWCAEALARSGVGALTLVDQDTVDRSNLNRQAEALESTLGMPKAEAMAARVLDVNPHCRVRPIRGRYESASREAFFSVRYDYVVDAIDLVSCKLDLIETALARNFPIISALGTGNKLDASLLRVSDISKTEGCPLARVIRKELRARGIHHHKVVWSPEEARKPDQPEAPPPGRRSVPASAVWVPATAGLLLAGEVVMDLTGIR</sequence>
<dbReference type="Pfam" id="PF00899">
    <property type="entry name" value="ThiF"/>
    <property type="match status" value="1"/>
</dbReference>
<accession>A0A2U1CC33</accession>